<sequence>MTKERLDKILSNMGFGTRKEVKSLTKSGEVSVNGQIVKDSSQHVDPKKDIIEVCGEKLIYRKFIYLMMNKPSGVISATEDYYEKTVVDLLDDEYIIFNPAPVGRLDKDTEGLLLLTNDGELNHMLLSPKRHVPKKYFARIDGRVTLEDVKKFKKGVILDDGYETLPSELKIIESNEISEVEIIIYEGKYHQIKRMFEAVGKKVIYLKRLEMGPLKLDNNLKNGEYRELTEEEVKMLKEAVKR</sequence>
<dbReference type="Gene3D" id="3.30.70.1560">
    <property type="entry name" value="Alpha-L RNA-binding motif"/>
    <property type="match status" value="1"/>
</dbReference>
<dbReference type="InterPro" id="IPR000748">
    <property type="entry name" value="PsdUridine_synth_RsuA/RluB/E/F"/>
</dbReference>
<dbReference type="SUPFAM" id="SSF55120">
    <property type="entry name" value="Pseudouridine synthase"/>
    <property type="match status" value="1"/>
</dbReference>
<dbReference type="InterPro" id="IPR036986">
    <property type="entry name" value="S4_RNA-bd_sf"/>
</dbReference>
<keyword evidence="8" id="KW-1185">Reference proteome</keyword>
<dbReference type="PROSITE" id="PS50889">
    <property type="entry name" value="S4"/>
    <property type="match status" value="1"/>
</dbReference>
<dbReference type="InterPro" id="IPR018496">
    <property type="entry name" value="PsdUridine_synth_RsuA/RluB_CS"/>
</dbReference>
<dbReference type="Pfam" id="PF01479">
    <property type="entry name" value="S4"/>
    <property type="match status" value="1"/>
</dbReference>
<dbReference type="CDD" id="cd02553">
    <property type="entry name" value="PseudoU_synth_RsuA"/>
    <property type="match status" value="1"/>
</dbReference>
<organism evidence="7 8">
    <name type="scientific">Caloramator quimbayensis</name>
    <dbReference type="NCBI Taxonomy" id="1147123"/>
    <lineage>
        <taxon>Bacteria</taxon>
        <taxon>Bacillati</taxon>
        <taxon>Bacillota</taxon>
        <taxon>Clostridia</taxon>
        <taxon>Eubacteriales</taxon>
        <taxon>Clostridiaceae</taxon>
        <taxon>Caloramator</taxon>
    </lineage>
</organism>
<evidence type="ECO:0000313" key="7">
    <source>
        <dbReference type="EMBL" id="SKA91762.1"/>
    </source>
</evidence>
<accession>A0A1T4XQD8</accession>
<evidence type="ECO:0000259" key="6">
    <source>
        <dbReference type="SMART" id="SM00363"/>
    </source>
</evidence>
<dbReference type="InterPro" id="IPR042092">
    <property type="entry name" value="PsdUridine_s_RsuA/RluB/E/F_cat"/>
</dbReference>
<dbReference type="Pfam" id="PF00849">
    <property type="entry name" value="PseudoU_synth_2"/>
    <property type="match status" value="1"/>
</dbReference>
<dbReference type="Gene3D" id="3.10.290.10">
    <property type="entry name" value="RNA-binding S4 domain"/>
    <property type="match status" value="1"/>
</dbReference>
<dbReference type="CDD" id="cd00165">
    <property type="entry name" value="S4"/>
    <property type="match status" value="1"/>
</dbReference>
<dbReference type="SUPFAM" id="SSF55174">
    <property type="entry name" value="Alpha-L RNA-binding motif"/>
    <property type="match status" value="1"/>
</dbReference>
<dbReference type="InterPro" id="IPR006145">
    <property type="entry name" value="PsdUridine_synth_RsuA/RluA"/>
</dbReference>
<dbReference type="GO" id="GO:0005829">
    <property type="term" value="C:cytosol"/>
    <property type="evidence" value="ECO:0007669"/>
    <property type="project" value="UniProtKB-ARBA"/>
</dbReference>
<dbReference type="OrthoDB" id="9807213at2"/>
<reference evidence="8" key="1">
    <citation type="submission" date="2017-02" db="EMBL/GenBank/DDBJ databases">
        <authorList>
            <person name="Varghese N."/>
            <person name="Submissions S."/>
        </authorList>
    </citation>
    <scope>NUCLEOTIDE SEQUENCE [LARGE SCALE GENOMIC DNA]</scope>
    <source>
        <strain evidence="8">USBA 833</strain>
    </source>
</reference>
<dbReference type="STRING" id="1147123.SAMN05443428_111107"/>
<dbReference type="InterPro" id="IPR020094">
    <property type="entry name" value="TruA/RsuA/RluB/E/F_N"/>
</dbReference>
<protein>
    <recommendedName>
        <fullName evidence="5">Pseudouridine synthase</fullName>
        <ecNumber evidence="5">5.4.99.-</ecNumber>
    </recommendedName>
</protein>
<name>A0A1T4XQD8_9CLOT</name>
<keyword evidence="3 5" id="KW-0413">Isomerase</keyword>
<dbReference type="PANTHER" id="PTHR47683">
    <property type="entry name" value="PSEUDOURIDINE SYNTHASE FAMILY PROTEIN-RELATED"/>
    <property type="match status" value="1"/>
</dbReference>
<dbReference type="InterPro" id="IPR020103">
    <property type="entry name" value="PsdUridine_synth_cat_dom_sf"/>
</dbReference>
<dbReference type="InterPro" id="IPR002942">
    <property type="entry name" value="S4_RNA-bd"/>
</dbReference>
<evidence type="ECO:0000256" key="2">
    <source>
        <dbReference type="ARBA" id="ARBA00022884"/>
    </source>
</evidence>
<evidence type="ECO:0000256" key="5">
    <source>
        <dbReference type="RuleBase" id="RU003887"/>
    </source>
</evidence>
<dbReference type="PROSITE" id="PS01149">
    <property type="entry name" value="PSI_RSU"/>
    <property type="match status" value="1"/>
</dbReference>
<gene>
    <name evidence="7" type="ORF">SAMN05443428_111107</name>
</gene>
<dbReference type="NCBIfam" id="TIGR00093">
    <property type="entry name" value="pseudouridine synthase"/>
    <property type="match status" value="1"/>
</dbReference>
<dbReference type="InterPro" id="IPR050343">
    <property type="entry name" value="RsuA_PseudoU_synthase"/>
</dbReference>
<dbReference type="FunFam" id="3.30.70.1560:FF:000001">
    <property type="entry name" value="Pseudouridine synthase"/>
    <property type="match status" value="1"/>
</dbReference>
<dbReference type="RefSeq" id="WP_078696749.1">
    <property type="nucleotide sequence ID" value="NZ_FUYH01000011.1"/>
</dbReference>
<feature type="domain" description="RNA-binding S4" evidence="6">
    <location>
        <begin position="4"/>
        <end position="64"/>
    </location>
</feature>
<dbReference type="FunFam" id="3.10.290.10:FF:000003">
    <property type="entry name" value="Pseudouridine synthase"/>
    <property type="match status" value="1"/>
</dbReference>
<dbReference type="GO" id="GO:0120159">
    <property type="term" value="F:rRNA pseudouridine synthase activity"/>
    <property type="evidence" value="ECO:0007669"/>
    <property type="project" value="UniProtKB-ARBA"/>
</dbReference>
<dbReference type="GO" id="GO:0000455">
    <property type="term" value="P:enzyme-directed rRNA pseudouridine synthesis"/>
    <property type="evidence" value="ECO:0007669"/>
    <property type="project" value="UniProtKB-ARBA"/>
</dbReference>
<dbReference type="EMBL" id="FUYH01000011">
    <property type="protein sequence ID" value="SKA91762.1"/>
    <property type="molecule type" value="Genomic_DNA"/>
</dbReference>
<evidence type="ECO:0000256" key="3">
    <source>
        <dbReference type="ARBA" id="ARBA00023235"/>
    </source>
</evidence>
<dbReference type="AlphaFoldDB" id="A0A1T4XQD8"/>
<dbReference type="GO" id="GO:0003723">
    <property type="term" value="F:RNA binding"/>
    <property type="evidence" value="ECO:0007669"/>
    <property type="project" value="UniProtKB-KW"/>
</dbReference>
<proteinExistence type="inferred from homology"/>
<keyword evidence="2 4" id="KW-0694">RNA-binding</keyword>
<dbReference type="PANTHER" id="PTHR47683:SF4">
    <property type="entry name" value="PSEUDOURIDINE SYNTHASE"/>
    <property type="match status" value="1"/>
</dbReference>
<comment type="similarity">
    <text evidence="1 5">Belongs to the pseudouridine synthase RsuA family.</text>
</comment>
<dbReference type="SMART" id="SM00363">
    <property type="entry name" value="S4"/>
    <property type="match status" value="1"/>
</dbReference>
<dbReference type="Proteomes" id="UP000190105">
    <property type="component" value="Unassembled WGS sequence"/>
</dbReference>
<evidence type="ECO:0000256" key="4">
    <source>
        <dbReference type="PROSITE-ProRule" id="PRU00182"/>
    </source>
</evidence>
<evidence type="ECO:0000256" key="1">
    <source>
        <dbReference type="ARBA" id="ARBA00008348"/>
    </source>
</evidence>
<dbReference type="Gene3D" id="3.30.70.580">
    <property type="entry name" value="Pseudouridine synthase I, catalytic domain, N-terminal subdomain"/>
    <property type="match status" value="1"/>
</dbReference>
<evidence type="ECO:0000313" key="8">
    <source>
        <dbReference type="Proteomes" id="UP000190105"/>
    </source>
</evidence>
<dbReference type="EC" id="5.4.99.-" evidence="5"/>